<keyword evidence="4 8" id="KW-0812">Transmembrane</keyword>
<evidence type="ECO:0000256" key="1">
    <source>
        <dbReference type="ARBA" id="ARBA00004571"/>
    </source>
</evidence>
<evidence type="ECO:0000256" key="4">
    <source>
        <dbReference type="ARBA" id="ARBA00022692"/>
    </source>
</evidence>
<keyword evidence="5 9" id="KW-0798">TonB box</keyword>
<evidence type="ECO:0000256" key="9">
    <source>
        <dbReference type="RuleBase" id="RU003357"/>
    </source>
</evidence>
<feature type="domain" description="TonB-dependent receptor plug" evidence="12">
    <location>
        <begin position="68"/>
        <end position="183"/>
    </location>
</feature>
<keyword evidence="2 8" id="KW-0813">Transport</keyword>
<evidence type="ECO:0000256" key="2">
    <source>
        <dbReference type="ARBA" id="ARBA00022448"/>
    </source>
</evidence>
<dbReference type="PROSITE" id="PS52016">
    <property type="entry name" value="TONB_DEPENDENT_REC_3"/>
    <property type="match status" value="1"/>
</dbReference>
<dbReference type="PANTHER" id="PTHR47234">
    <property type="match status" value="1"/>
</dbReference>
<dbReference type="InterPro" id="IPR039426">
    <property type="entry name" value="TonB-dep_rcpt-like"/>
</dbReference>
<dbReference type="InterPro" id="IPR037066">
    <property type="entry name" value="Plug_dom_sf"/>
</dbReference>
<dbReference type="GO" id="GO:0009279">
    <property type="term" value="C:cell outer membrane"/>
    <property type="evidence" value="ECO:0007669"/>
    <property type="project" value="UniProtKB-SubCell"/>
</dbReference>
<comment type="subcellular location">
    <subcellularLocation>
        <location evidence="1 8">Cell outer membrane</location>
        <topology evidence="1 8">Multi-pass membrane protein</topology>
    </subcellularLocation>
</comment>
<dbReference type="Pfam" id="PF00593">
    <property type="entry name" value="TonB_dep_Rec_b-barrel"/>
    <property type="match status" value="1"/>
</dbReference>
<evidence type="ECO:0000256" key="10">
    <source>
        <dbReference type="SAM" id="SignalP"/>
    </source>
</evidence>
<keyword evidence="13" id="KW-0675">Receptor</keyword>
<dbReference type="PANTHER" id="PTHR47234:SF2">
    <property type="entry name" value="TONB-DEPENDENT RECEPTOR"/>
    <property type="match status" value="1"/>
</dbReference>
<sequence length="1039" mass="110417">MKNQSKSVSHYRRVLRNSLFGSSAILAASICLGSVAVAQDVQEEEAEGQQVLDVITVTGSRLADRGYDAPTPVTILGEEEFVLSGTQNVESLLLDTPQFSGNQTEGPKANTVQAGAPVGVSTLNLRNFGATRNLVLVNGRRFAITGPAMTTDINTIPAALIKQTEVVTGGSSAVYGSDAITGVVNFLLKDDFEGVELNAQSAWDSPTSTPTYSVDLTLGGNFDNDRGNLTASIGYLNRGGMTLAERGDWAAQGLSDGCVTAASYSDSGAGTALSVPSGQTCEEAGGRLGFVTGGSSAVPNGRIGGLPTFGSAGSDATFDAALAAAGLQDMTSLGAIFDQTGTSVRPFLDPDDRFDLSPNSYLVTPQERWMGNVFGHYDFNEKATGYMELHYSTNISDVQIAPTNATGNFLVETDNPYLSTEMQNILTLLDARETGTTTINRGTFSMDTTANDGLAILNYNRRFNDLPTRSANADHSVFRTAIGLRGELGDVSDSFLRELSYDTYYSFARTSETIVQRGSVSLSRIQGAMLSNGGNAPLLNPFGQNISAAAAEEIGVTSISKIDAEQEVFVANLTGVAFDMPAGPVDFALGFETRDATSAYTPDRFLSSGDVSGWNAAEATSGGQSVKEIFGEVRVPIIADQPGFERLNLNGAFRVSDYDSPGIEDAVWTYSTGVEWAVTTDLSFRGQFQHAIRAPNVGELYGGQGTDGPSAVDPCSSLQPAADQTDAVRAVCEATGVPTNLVFDASVQPSPFLTQVRGGNENLSPEESDTVTLGMIYEPSWFEGFVLSVDYFDIELEDAIAPLGGGGIQNVLNLCYNVLQDANSVYCQAVNRDTQTGEITGPDNVLTTNANIGGIKTSGLDVQARYRFDTDWGLFDGGSSWEINTAWTYTDEFTVTPIQELPELTNECVATWGGTCGQPLPEFKGNARLTWSSGPALVSLRGRYIGELTHDSIAVPRARGESFTDPSTVVTPTIDPILYWDLTGGYEFGENTKFTAGVRNLLDEDPPVLGSYALGGGNTIPATYDVQGRVLFVSVNQRF</sequence>
<reference evidence="14" key="1">
    <citation type="journal article" date="2011" name="J. Bacteriol.">
        <title>Genome sequences of eight morphologically diverse alphaproteobacteria.</title>
        <authorList>
            <consortium name="US DOE Joint Genome Institute"/>
            <person name="Brown P.J."/>
            <person name="Kysela D.T."/>
            <person name="Buechlein A."/>
            <person name="Hemmerich C."/>
            <person name="Brun Y.V."/>
        </authorList>
    </citation>
    <scope>NUCLEOTIDE SEQUENCE [LARGE SCALE GENOMIC DNA]</scope>
    <source>
        <strain evidence="14">ATCC 49814 / DSM 5838 / IFAM 1418</strain>
    </source>
</reference>
<keyword evidence="3 8" id="KW-1134">Transmembrane beta strand</keyword>
<accession>C6XQD8</accession>
<evidence type="ECO:0000259" key="11">
    <source>
        <dbReference type="Pfam" id="PF00593"/>
    </source>
</evidence>
<comment type="similarity">
    <text evidence="8 9">Belongs to the TonB-dependent receptor family.</text>
</comment>
<evidence type="ECO:0000313" key="14">
    <source>
        <dbReference type="Proteomes" id="UP000002745"/>
    </source>
</evidence>
<keyword evidence="14" id="KW-1185">Reference proteome</keyword>
<dbReference type="eggNOG" id="COG4771">
    <property type="taxonomic scope" value="Bacteria"/>
</dbReference>
<dbReference type="STRING" id="582402.Hbal_2764"/>
<keyword evidence="10" id="KW-0732">Signal</keyword>
<evidence type="ECO:0000259" key="12">
    <source>
        <dbReference type="Pfam" id="PF07715"/>
    </source>
</evidence>
<dbReference type="Gene3D" id="2.40.170.20">
    <property type="entry name" value="TonB-dependent receptor, beta-barrel domain"/>
    <property type="match status" value="1"/>
</dbReference>
<gene>
    <name evidence="13" type="ordered locus">Hbal_2764</name>
</gene>
<dbReference type="Pfam" id="PF07715">
    <property type="entry name" value="Plug"/>
    <property type="match status" value="1"/>
</dbReference>
<dbReference type="OrthoDB" id="7051241at2"/>
<evidence type="ECO:0000256" key="3">
    <source>
        <dbReference type="ARBA" id="ARBA00022452"/>
    </source>
</evidence>
<feature type="domain" description="TonB-dependent receptor-like beta-barrel" evidence="11">
    <location>
        <begin position="437"/>
        <end position="1001"/>
    </location>
</feature>
<dbReference type="SUPFAM" id="SSF56935">
    <property type="entry name" value="Porins"/>
    <property type="match status" value="1"/>
</dbReference>
<proteinExistence type="inferred from homology"/>
<dbReference type="AlphaFoldDB" id="C6XQD8"/>
<dbReference type="EMBL" id="CP001678">
    <property type="protein sequence ID" value="ACT60437.1"/>
    <property type="molecule type" value="Genomic_DNA"/>
</dbReference>
<evidence type="ECO:0000256" key="7">
    <source>
        <dbReference type="ARBA" id="ARBA00023237"/>
    </source>
</evidence>
<organism evidence="13 14">
    <name type="scientific">Hirschia baltica (strain ATCC 49814 / DSM 5838 / IFAM 1418)</name>
    <dbReference type="NCBI Taxonomy" id="582402"/>
    <lineage>
        <taxon>Bacteria</taxon>
        <taxon>Pseudomonadati</taxon>
        <taxon>Pseudomonadota</taxon>
        <taxon>Alphaproteobacteria</taxon>
        <taxon>Hyphomonadales</taxon>
        <taxon>Hyphomonadaceae</taxon>
        <taxon>Hirschia</taxon>
    </lineage>
</organism>
<dbReference type="InterPro" id="IPR036942">
    <property type="entry name" value="Beta-barrel_TonB_sf"/>
</dbReference>
<protein>
    <submittedName>
        <fullName evidence="13">TonB-dependent receptor</fullName>
    </submittedName>
</protein>
<dbReference type="RefSeq" id="WP_015828587.1">
    <property type="nucleotide sequence ID" value="NC_012982.1"/>
</dbReference>
<dbReference type="KEGG" id="hba:Hbal_2764"/>
<evidence type="ECO:0000256" key="8">
    <source>
        <dbReference type="PROSITE-ProRule" id="PRU01360"/>
    </source>
</evidence>
<dbReference type="InterPro" id="IPR012910">
    <property type="entry name" value="Plug_dom"/>
</dbReference>
<feature type="signal peptide" evidence="10">
    <location>
        <begin position="1"/>
        <end position="38"/>
    </location>
</feature>
<evidence type="ECO:0000256" key="6">
    <source>
        <dbReference type="ARBA" id="ARBA00023136"/>
    </source>
</evidence>
<keyword evidence="6 8" id="KW-0472">Membrane</keyword>
<dbReference type="HOGENOM" id="CLU_010745_0_0_5"/>
<name>C6XQD8_HIRBI</name>
<feature type="chain" id="PRO_5002974005" evidence="10">
    <location>
        <begin position="39"/>
        <end position="1039"/>
    </location>
</feature>
<keyword evidence="7 8" id="KW-0998">Cell outer membrane</keyword>
<evidence type="ECO:0000256" key="5">
    <source>
        <dbReference type="ARBA" id="ARBA00023077"/>
    </source>
</evidence>
<dbReference type="Proteomes" id="UP000002745">
    <property type="component" value="Chromosome"/>
</dbReference>
<dbReference type="InterPro" id="IPR000531">
    <property type="entry name" value="Beta-barrel_TonB"/>
</dbReference>
<dbReference type="Gene3D" id="2.170.130.10">
    <property type="entry name" value="TonB-dependent receptor, plug domain"/>
    <property type="match status" value="1"/>
</dbReference>
<dbReference type="eggNOG" id="COG1629">
    <property type="taxonomic scope" value="Bacteria"/>
</dbReference>
<evidence type="ECO:0000313" key="13">
    <source>
        <dbReference type="EMBL" id="ACT60437.1"/>
    </source>
</evidence>